<keyword evidence="5" id="KW-1185">Reference proteome</keyword>
<dbReference type="Pfam" id="PF04677">
    <property type="entry name" value="CwfJ_C_1"/>
    <property type="match status" value="1"/>
</dbReference>
<dbReference type="InterPro" id="IPR006768">
    <property type="entry name" value="Cwf19-like_C_dom-1"/>
</dbReference>
<evidence type="ECO:0000256" key="1">
    <source>
        <dbReference type="ARBA" id="ARBA00006795"/>
    </source>
</evidence>
<dbReference type="PANTHER" id="PTHR12072:SF5">
    <property type="entry name" value="CWF19-LIKE PROTEIN 2"/>
    <property type="match status" value="1"/>
</dbReference>
<evidence type="ECO:0000313" key="4">
    <source>
        <dbReference type="EMBL" id="KAK6742739.1"/>
    </source>
</evidence>
<dbReference type="EMBL" id="JAVFWL010000003">
    <property type="protein sequence ID" value="KAK6742739.1"/>
    <property type="molecule type" value="Genomic_DNA"/>
</dbReference>
<protein>
    <recommendedName>
        <fullName evidence="6">Cwf19-like protein C-terminal domain-containing protein</fullName>
    </recommendedName>
</protein>
<dbReference type="InterPro" id="IPR040194">
    <property type="entry name" value="Cwf19-like"/>
</dbReference>
<gene>
    <name evidence="4" type="primary">Necator_chrIII.g10933</name>
    <name evidence="4" type="ORF">RB195_010168</name>
</gene>
<name>A0ABR1CWQ7_NECAM</name>
<organism evidence="4 5">
    <name type="scientific">Necator americanus</name>
    <name type="common">Human hookworm</name>
    <dbReference type="NCBI Taxonomy" id="51031"/>
    <lineage>
        <taxon>Eukaryota</taxon>
        <taxon>Metazoa</taxon>
        <taxon>Ecdysozoa</taxon>
        <taxon>Nematoda</taxon>
        <taxon>Chromadorea</taxon>
        <taxon>Rhabditida</taxon>
        <taxon>Rhabditina</taxon>
        <taxon>Rhabditomorpha</taxon>
        <taxon>Strongyloidea</taxon>
        <taxon>Ancylostomatidae</taxon>
        <taxon>Bunostominae</taxon>
        <taxon>Necator</taxon>
    </lineage>
</organism>
<feature type="domain" description="Cwf19-like C-terminal" evidence="3">
    <location>
        <begin position="36"/>
        <end position="159"/>
    </location>
</feature>
<evidence type="ECO:0000259" key="3">
    <source>
        <dbReference type="Pfam" id="PF04677"/>
    </source>
</evidence>
<evidence type="ECO:0008006" key="6">
    <source>
        <dbReference type="Google" id="ProtNLM"/>
    </source>
</evidence>
<comment type="caution">
    <text evidence="4">The sequence shown here is derived from an EMBL/GenBank/DDBJ whole genome shotgun (WGS) entry which is preliminary data.</text>
</comment>
<dbReference type="SUPFAM" id="SSF54197">
    <property type="entry name" value="HIT-like"/>
    <property type="match status" value="1"/>
</dbReference>
<evidence type="ECO:0000313" key="5">
    <source>
        <dbReference type="Proteomes" id="UP001303046"/>
    </source>
</evidence>
<dbReference type="Proteomes" id="UP001303046">
    <property type="component" value="Unassembled WGS sequence"/>
</dbReference>
<reference evidence="4 5" key="1">
    <citation type="submission" date="2023-08" db="EMBL/GenBank/DDBJ databases">
        <title>A Necator americanus chromosomal reference genome.</title>
        <authorList>
            <person name="Ilik V."/>
            <person name="Petrzelkova K.J."/>
            <person name="Pardy F."/>
            <person name="Fuh T."/>
            <person name="Niatou-Singa F.S."/>
            <person name="Gouil Q."/>
            <person name="Baker L."/>
            <person name="Ritchie M.E."/>
            <person name="Jex A.R."/>
            <person name="Gazzola D."/>
            <person name="Li H."/>
            <person name="Toshio Fujiwara R."/>
            <person name="Zhan B."/>
            <person name="Aroian R.V."/>
            <person name="Pafco B."/>
            <person name="Schwarz E.M."/>
        </authorList>
    </citation>
    <scope>NUCLEOTIDE SEQUENCE [LARGE SCALE GENOMIC DNA]</scope>
    <source>
        <strain evidence="4 5">Aroian</strain>
        <tissue evidence="4">Whole animal</tissue>
    </source>
</reference>
<dbReference type="Pfam" id="PF04676">
    <property type="entry name" value="CwfJ_C_2"/>
    <property type="match status" value="1"/>
</dbReference>
<dbReference type="InterPro" id="IPR006767">
    <property type="entry name" value="Cwf19-like_C_dom-2"/>
</dbReference>
<dbReference type="InterPro" id="IPR036265">
    <property type="entry name" value="HIT-like_sf"/>
</dbReference>
<accession>A0ABR1CWQ7</accession>
<evidence type="ECO:0000259" key="2">
    <source>
        <dbReference type="Pfam" id="PF04676"/>
    </source>
</evidence>
<proteinExistence type="inferred from homology"/>
<feature type="domain" description="Cwf19-like protein C-terminal" evidence="2">
    <location>
        <begin position="168"/>
        <end position="260"/>
    </location>
</feature>
<comment type="similarity">
    <text evidence="1">Belongs to the CWF19 family.</text>
</comment>
<dbReference type="PANTHER" id="PTHR12072">
    <property type="entry name" value="CWF19, CELL CYCLE CONTROL PROTEIN"/>
    <property type="match status" value="1"/>
</dbReference>
<sequence length="268" mass="31202">MKRYDDESVDDIAEVQKEKRSRRTKEARLSLDRKRRDHERLERSLNDCVRCLESRELAKHAVVAIGIHTYLAVAEWDGLDEQHCLIIPTEHVCSSIQLDENVWDEMRLWRKGLTAMWRANEQDCLFVEMSRNVAANPHVIIEAIPVPVEIGSVAPIYFKKAIMECEEEYADNKKLIEIKDLRRQIPKGFSYCAVDFGLSSGYAHVIENNETFPSSFAHEIIAGMLDLPSSRWRNRKQQDFAALKSKCDAMKTSWEPYDWTKRIDRNKS</sequence>